<dbReference type="Gene3D" id="3.40.720.10">
    <property type="entry name" value="Alkaline Phosphatase, subunit A"/>
    <property type="match status" value="1"/>
</dbReference>
<dbReference type="Pfam" id="PF01663">
    <property type="entry name" value="Phosphodiest"/>
    <property type="match status" value="1"/>
</dbReference>
<dbReference type="InterPro" id="IPR017850">
    <property type="entry name" value="Alkaline_phosphatase_core_sf"/>
</dbReference>
<gene>
    <name evidence="1" type="ORF">N7G274_006931</name>
</gene>
<sequence length="496" mass="53603">MPELQLHSIIMHFRGLALATVLYGATATLAWNDPDYKYVALFSVDGLHSSDVGKYLSLRPQSTIAQLLATGYEYTNAFTSAPSDSFPGSLNQFTGASPRTTGVWYDDVWDRSYYSSFAPNKTRCEGPPGAEVQYAENIDYNATELFSGGIDPTQLPQAIINGKCTEIYPHMRLRVNTIWELVEASGKETAYADKHPAYDIVRGPSGKGLTVGYFPEIAAVSNNVNATIAYDQLHVNAFLDWIAGKTPEYSEIQGAGLTTTPTLFGGNFQAVSVGQKTAGYTNSTNHTFTKPLLKALDFVDNSLGQVVTALKAKKIYEKTLIIVASKHGQAPIDPALYRKIDPALIVPATGVKVSFVTTDDVALIFLEDQSTLATAVAGLQKAAAELQIQELIYGPRLTAMGFGDPLKDPAVPDIIIRVELGVIYTTSTKKIAEHGGLSDDDRKVACFVSGSGLKKKVFDQRVSTRQVAPTVLKVLGLDPTELEGAEIEGTKVLEGF</sequence>
<protein>
    <recommendedName>
        <fullName evidence="3">Type I phosphodiesterase/nucleotide pyrophosphatase</fullName>
    </recommendedName>
</protein>
<proteinExistence type="predicted"/>
<dbReference type="Proteomes" id="UP001590950">
    <property type="component" value="Unassembled WGS sequence"/>
</dbReference>
<evidence type="ECO:0000313" key="2">
    <source>
        <dbReference type="Proteomes" id="UP001590950"/>
    </source>
</evidence>
<organism evidence="1 2">
    <name type="scientific">Stereocaulon virgatum</name>
    <dbReference type="NCBI Taxonomy" id="373712"/>
    <lineage>
        <taxon>Eukaryota</taxon>
        <taxon>Fungi</taxon>
        <taxon>Dikarya</taxon>
        <taxon>Ascomycota</taxon>
        <taxon>Pezizomycotina</taxon>
        <taxon>Lecanoromycetes</taxon>
        <taxon>OSLEUM clade</taxon>
        <taxon>Lecanoromycetidae</taxon>
        <taxon>Lecanorales</taxon>
        <taxon>Lecanorineae</taxon>
        <taxon>Stereocaulaceae</taxon>
        <taxon>Stereocaulon</taxon>
    </lineage>
</organism>
<keyword evidence="2" id="KW-1185">Reference proteome</keyword>
<dbReference type="SUPFAM" id="SSF53649">
    <property type="entry name" value="Alkaline phosphatase-like"/>
    <property type="match status" value="1"/>
</dbReference>
<name>A0ABR4A5Z7_9LECA</name>
<evidence type="ECO:0000313" key="1">
    <source>
        <dbReference type="EMBL" id="KAL2040488.1"/>
    </source>
</evidence>
<dbReference type="InterPro" id="IPR002591">
    <property type="entry name" value="Phosphodiest/P_Trfase"/>
</dbReference>
<dbReference type="EMBL" id="JBEFKJ010000021">
    <property type="protein sequence ID" value="KAL2040488.1"/>
    <property type="molecule type" value="Genomic_DNA"/>
</dbReference>
<accession>A0ABR4A5Z7</accession>
<comment type="caution">
    <text evidence="1">The sequence shown here is derived from an EMBL/GenBank/DDBJ whole genome shotgun (WGS) entry which is preliminary data.</text>
</comment>
<evidence type="ECO:0008006" key="3">
    <source>
        <dbReference type="Google" id="ProtNLM"/>
    </source>
</evidence>
<reference evidence="1 2" key="1">
    <citation type="submission" date="2024-09" db="EMBL/GenBank/DDBJ databases">
        <title>Rethinking Asexuality: The Enigmatic Case of Functional Sexual Genes in Lepraria (Stereocaulaceae).</title>
        <authorList>
            <person name="Doellman M."/>
            <person name="Sun Y."/>
            <person name="Barcenas-Pena A."/>
            <person name="Lumbsch H.T."/>
            <person name="Grewe F."/>
        </authorList>
    </citation>
    <scope>NUCLEOTIDE SEQUENCE [LARGE SCALE GENOMIC DNA]</scope>
    <source>
        <strain evidence="1 2">Mercado 3170</strain>
    </source>
</reference>